<feature type="domain" description="K Homology" evidence="4">
    <location>
        <begin position="36"/>
        <end position="107"/>
    </location>
</feature>
<dbReference type="PANTHER" id="PTHR10288">
    <property type="entry name" value="KH DOMAIN CONTAINING RNA BINDING PROTEIN"/>
    <property type="match status" value="1"/>
</dbReference>
<feature type="domain" description="K Homology" evidence="4">
    <location>
        <begin position="533"/>
        <end position="603"/>
    </location>
</feature>
<feature type="region of interest" description="Disordered" evidence="3">
    <location>
        <begin position="1"/>
        <end position="28"/>
    </location>
</feature>
<dbReference type="CDD" id="cd22462">
    <property type="entry name" value="KH-I_HEN4_like_rpt5"/>
    <property type="match status" value="1"/>
</dbReference>
<sequence>MVERKKRKQNQRNNNESNRNQKRRISNNGEKINRDELVIYRILCPIDVVGGVIGKSGKVINAIRHNTKAKIKVFDQLHGCSQRVITIYCSVKEKKEEEIDFMKSETEPLCCAQDALLKVYDAIVASDEENIKIDRDDKKECLLLVPSSQSFSLIGKAGENIKRIRSTTRASVKVVSKDVSDPSHVCAMDYDNIVVISGEPESVKKALFAVSAILYKINPREHIPLDSTGQDVPASIIVSSDLSNSVYPQTGFYSNQDHILQQRAGVPSYFNALSVSNFQGYAETAANPMPVFASSLPVTHGFGGSSRSKELVLKVLCPLSNITRVIGKGGSTIKRIRETSGSCIEVNDSRTKCGDDECVIIVTATESPDDMKSMAVEAVLLLQEYINDEDAEKVKMQLFVSSKDIGCVIGKSGSVINEIRKRTNANICISKGKKDDLVEVAGEISSVRNAIIQIVLRLREDVLGDRDSVAASRKPPARTDNYSLFSGSSNAGYTLPSFMSSASSSGFHGYGSFPAGDNVFGSVSPYSFGRLPSSSALEILIPANAMSKVMGKGGGNLENIRRISGAMIEISDSKTSQGDHIALLSGTLEQMRCAENLVQAFIMST</sequence>
<dbReference type="SMART" id="SM00322">
    <property type="entry name" value="KH"/>
    <property type="match status" value="5"/>
</dbReference>
<dbReference type="KEGG" id="aly:9306120"/>
<gene>
    <name evidence="5" type="ORF">ARALYDRAFT_493025</name>
</gene>
<proteinExistence type="predicted"/>
<dbReference type="OrthoDB" id="752362at2759"/>
<dbReference type="eggNOG" id="KOG2190">
    <property type="taxonomic scope" value="Eukaryota"/>
</dbReference>
<dbReference type="InterPro" id="IPR004088">
    <property type="entry name" value="KH_dom_type_1"/>
</dbReference>
<dbReference type="Gramene" id="fgenesh2_kg.7__2458__AT4G18375.2">
    <property type="protein sequence ID" value="fgenesh2_kg.7__2458__AT4G18375.2"/>
    <property type="gene ID" value="fgenesh2_kg.7__2458__AT4G18375.2"/>
</dbReference>
<feature type="domain" description="K Homology" evidence="4">
    <location>
        <begin position="309"/>
        <end position="384"/>
    </location>
</feature>
<evidence type="ECO:0000313" key="6">
    <source>
        <dbReference type="Proteomes" id="UP000008694"/>
    </source>
</evidence>
<accession>D7MCT4</accession>
<dbReference type="GO" id="GO:0003723">
    <property type="term" value="F:RNA binding"/>
    <property type="evidence" value="ECO:0007669"/>
    <property type="project" value="UniProtKB-UniRule"/>
</dbReference>
<dbReference type="AlphaFoldDB" id="D7MCT4"/>
<evidence type="ECO:0000256" key="2">
    <source>
        <dbReference type="PROSITE-ProRule" id="PRU00117"/>
    </source>
</evidence>
<dbReference type="PROSITE" id="PS50084">
    <property type="entry name" value="KH_TYPE_1"/>
    <property type="match status" value="5"/>
</dbReference>
<dbReference type="CDD" id="cd22459">
    <property type="entry name" value="KH-I_PEPPER_rpt1_like"/>
    <property type="match status" value="2"/>
</dbReference>
<dbReference type="Gene3D" id="3.30.1370.10">
    <property type="entry name" value="K Homology domain, type 1"/>
    <property type="match status" value="5"/>
</dbReference>
<name>D7MCT4_ARALL</name>
<dbReference type="InterPro" id="IPR004087">
    <property type="entry name" value="KH_dom"/>
</dbReference>
<feature type="compositionally biased region" description="Basic residues" evidence="3">
    <location>
        <begin position="1"/>
        <end position="10"/>
    </location>
</feature>
<dbReference type="Pfam" id="PF00013">
    <property type="entry name" value="KH_1"/>
    <property type="match status" value="5"/>
</dbReference>
<protein>
    <submittedName>
        <fullName evidence="5">KH domain-containing protein</fullName>
    </submittedName>
</protein>
<dbReference type="HOGENOM" id="CLU_018025_0_0_1"/>
<dbReference type="Proteomes" id="UP000008694">
    <property type="component" value="Unassembled WGS sequence"/>
</dbReference>
<reference evidence="6" key="1">
    <citation type="journal article" date="2011" name="Nat. Genet.">
        <title>The Arabidopsis lyrata genome sequence and the basis of rapid genome size change.</title>
        <authorList>
            <person name="Hu T.T."/>
            <person name="Pattyn P."/>
            <person name="Bakker E.G."/>
            <person name="Cao J."/>
            <person name="Cheng J.-F."/>
            <person name="Clark R.M."/>
            <person name="Fahlgren N."/>
            <person name="Fawcett J.A."/>
            <person name="Grimwood J."/>
            <person name="Gundlach H."/>
            <person name="Haberer G."/>
            <person name="Hollister J.D."/>
            <person name="Ossowski S."/>
            <person name="Ottilar R.P."/>
            <person name="Salamov A.A."/>
            <person name="Schneeberger K."/>
            <person name="Spannagl M."/>
            <person name="Wang X."/>
            <person name="Yang L."/>
            <person name="Nasrallah M.E."/>
            <person name="Bergelson J."/>
            <person name="Carrington J.C."/>
            <person name="Gaut B.S."/>
            <person name="Schmutz J."/>
            <person name="Mayer K.F.X."/>
            <person name="Van de Peer Y."/>
            <person name="Grigoriev I.V."/>
            <person name="Nordborg M."/>
            <person name="Weigel D."/>
            <person name="Guo Y.-L."/>
        </authorList>
    </citation>
    <scope>NUCLEOTIDE SEQUENCE [LARGE SCALE GENOMIC DNA]</scope>
    <source>
        <strain evidence="6">cv. MN47</strain>
    </source>
</reference>
<keyword evidence="6" id="KW-1185">Reference proteome</keyword>
<keyword evidence="2" id="KW-0694">RNA-binding</keyword>
<evidence type="ECO:0000256" key="1">
    <source>
        <dbReference type="ARBA" id="ARBA00022737"/>
    </source>
</evidence>
<feature type="domain" description="K Homology" evidence="4">
    <location>
        <begin position="137"/>
        <end position="215"/>
    </location>
</feature>
<keyword evidence="1" id="KW-0677">Repeat</keyword>
<organism evidence="6">
    <name type="scientific">Arabidopsis lyrata subsp. lyrata</name>
    <name type="common">Lyre-leaved rock-cress</name>
    <dbReference type="NCBI Taxonomy" id="81972"/>
    <lineage>
        <taxon>Eukaryota</taxon>
        <taxon>Viridiplantae</taxon>
        <taxon>Streptophyta</taxon>
        <taxon>Embryophyta</taxon>
        <taxon>Tracheophyta</taxon>
        <taxon>Spermatophyta</taxon>
        <taxon>Magnoliopsida</taxon>
        <taxon>eudicotyledons</taxon>
        <taxon>Gunneridae</taxon>
        <taxon>Pentapetalae</taxon>
        <taxon>rosids</taxon>
        <taxon>malvids</taxon>
        <taxon>Brassicales</taxon>
        <taxon>Brassicaceae</taxon>
        <taxon>Camelineae</taxon>
        <taxon>Arabidopsis</taxon>
    </lineage>
</organism>
<evidence type="ECO:0000313" key="5">
    <source>
        <dbReference type="EMBL" id="EFH46308.1"/>
    </source>
</evidence>
<dbReference type="EMBL" id="GL348719">
    <property type="protein sequence ID" value="EFH46308.1"/>
    <property type="molecule type" value="Genomic_DNA"/>
</dbReference>
<dbReference type="STRING" id="81972.D7MCT4"/>
<dbReference type="InterPro" id="IPR036612">
    <property type="entry name" value="KH_dom_type_1_sf"/>
</dbReference>
<feature type="domain" description="K Homology" evidence="4">
    <location>
        <begin position="392"/>
        <end position="459"/>
    </location>
</feature>
<evidence type="ECO:0000256" key="3">
    <source>
        <dbReference type="SAM" id="MobiDB-lite"/>
    </source>
</evidence>
<evidence type="ECO:0000259" key="4">
    <source>
        <dbReference type="SMART" id="SM00322"/>
    </source>
</evidence>
<dbReference type="SUPFAM" id="SSF54791">
    <property type="entry name" value="Eukaryotic type KH-domain (KH-domain type I)"/>
    <property type="match status" value="5"/>
</dbReference>